<dbReference type="AlphaFoldDB" id="A0A179SNW2"/>
<name>A0A179SNW2_9BACI</name>
<keyword evidence="2" id="KW-1185">Reference proteome</keyword>
<accession>A0A179SNW2</accession>
<proteinExistence type="predicted"/>
<evidence type="ECO:0000313" key="1">
    <source>
        <dbReference type="EMBL" id="OAS82670.1"/>
    </source>
</evidence>
<dbReference type="EMBL" id="LWSG01000044">
    <property type="protein sequence ID" value="OAS82670.1"/>
    <property type="molecule type" value="Genomic_DNA"/>
</dbReference>
<evidence type="ECO:0000313" key="2">
    <source>
        <dbReference type="Proteomes" id="UP000078534"/>
    </source>
</evidence>
<organism evidence="1 2">
    <name type="scientific">Metabacillus litoralis</name>
    <dbReference type="NCBI Taxonomy" id="152268"/>
    <lineage>
        <taxon>Bacteria</taxon>
        <taxon>Bacillati</taxon>
        <taxon>Bacillota</taxon>
        <taxon>Bacilli</taxon>
        <taxon>Bacillales</taxon>
        <taxon>Bacillaceae</taxon>
        <taxon>Metabacillus</taxon>
    </lineage>
</organism>
<evidence type="ECO:0008006" key="3">
    <source>
        <dbReference type="Google" id="ProtNLM"/>
    </source>
</evidence>
<dbReference type="STRING" id="152268.A6K24_11105"/>
<sequence>MKQESLFNVLTQELEISGRPRYLTTDWDAAKESVIKLEALKPALAITGHGQPLSCNKLSKGLKKLVKEFDQNAIPDYGRYIN</sequence>
<dbReference type="Proteomes" id="UP000078534">
    <property type="component" value="Unassembled WGS sequence"/>
</dbReference>
<gene>
    <name evidence="1" type="ORF">A6K24_11105</name>
</gene>
<reference evidence="2" key="1">
    <citation type="submission" date="2016-04" db="EMBL/GenBank/DDBJ databases">
        <authorList>
            <person name="Lyu Z."/>
            <person name="Lyu W."/>
        </authorList>
    </citation>
    <scope>NUCLEOTIDE SEQUENCE [LARGE SCALE GENOMIC DNA]</scope>
    <source>
        <strain evidence="2">C44</strain>
    </source>
</reference>
<comment type="caution">
    <text evidence="1">The sequence shown here is derived from an EMBL/GenBank/DDBJ whole genome shotgun (WGS) entry which is preliminary data.</text>
</comment>
<protein>
    <recommendedName>
        <fullName evidence="3">MBL fold metallo-hydrolase</fullName>
    </recommendedName>
</protein>